<feature type="compositionally biased region" description="Polar residues" evidence="1">
    <location>
        <begin position="120"/>
        <end position="132"/>
    </location>
</feature>
<dbReference type="EMBL" id="KV448125">
    <property type="protein sequence ID" value="OAX44371.1"/>
    <property type="molecule type" value="Genomic_DNA"/>
</dbReference>
<evidence type="ECO:0000256" key="1">
    <source>
        <dbReference type="SAM" id="MobiDB-lite"/>
    </source>
</evidence>
<gene>
    <name evidence="2" type="ORF">K503DRAFT_795445</name>
</gene>
<dbReference type="InParanoid" id="A0A1B7NHG1"/>
<reference evidence="2 3" key="1">
    <citation type="submission" date="2016-06" db="EMBL/GenBank/DDBJ databases">
        <title>Comparative genomics of the ectomycorrhizal sister species Rhizopogon vinicolor and Rhizopogon vesiculosus (Basidiomycota: Boletales) reveals a divergence of the mating type B locus.</title>
        <authorList>
            <consortium name="DOE Joint Genome Institute"/>
            <person name="Mujic A.B."/>
            <person name="Kuo A."/>
            <person name="Tritt A."/>
            <person name="Lipzen A."/>
            <person name="Chen C."/>
            <person name="Johnson J."/>
            <person name="Sharma A."/>
            <person name="Barry K."/>
            <person name="Grigoriev I.V."/>
            <person name="Spatafora J.W."/>
        </authorList>
    </citation>
    <scope>NUCLEOTIDE SEQUENCE [LARGE SCALE GENOMIC DNA]</scope>
    <source>
        <strain evidence="2 3">AM-OR11-026</strain>
    </source>
</reference>
<evidence type="ECO:0000313" key="2">
    <source>
        <dbReference type="EMBL" id="OAX44371.1"/>
    </source>
</evidence>
<dbReference type="OrthoDB" id="3060996at2759"/>
<protein>
    <submittedName>
        <fullName evidence="2">Uncharacterized protein</fullName>
    </submittedName>
</protein>
<feature type="region of interest" description="Disordered" evidence="1">
    <location>
        <begin position="104"/>
        <end position="155"/>
    </location>
</feature>
<keyword evidence="3" id="KW-1185">Reference proteome</keyword>
<dbReference type="Proteomes" id="UP000092154">
    <property type="component" value="Unassembled WGS sequence"/>
</dbReference>
<name>A0A1B7NHG1_9AGAM</name>
<proteinExistence type="predicted"/>
<evidence type="ECO:0000313" key="3">
    <source>
        <dbReference type="Proteomes" id="UP000092154"/>
    </source>
</evidence>
<dbReference type="AlphaFoldDB" id="A0A1B7NHG1"/>
<sequence>MVRYLGAAVLLTPDSMYIAPDSDDVLSALKAQDFPQLQAVRLFDWALLDATVPHLPLLIPPQSVQHRETLRWRFPGIDIQDYGEKIYREDMKYVSSSTADCDGYARDSDPMADSDDDQSFGSVSLPSYSANDSEGDLETLEDFTCPMAIPRTRQA</sequence>
<organism evidence="2 3">
    <name type="scientific">Rhizopogon vinicolor AM-OR11-026</name>
    <dbReference type="NCBI Taxonomy" id="1314800"/>
    <lineage>
        <taxon>Eukaryota</taxon>
        <taxon>Fungi</taxon>
        <taxon>Dikarya</taxon>
        <taxon>Basidiomycota</taxon>
        <taxon>Agaricomycotina</taxon>
        <taxon>Agaricomycetes</taxon>
        <taxon>Agaricomycetidae</taxon>
        <taxon>Boletales</taxon>
        <taxon>Suillineae</taxon>
        <taxon>Rhizopogonaceae</taxon>
        <taxon>Rhizopogon</taxon>
    </lineage>
</organism>
<accession>A0A1B7NHG1</accession>